<feature type="domain" description="CAAX prenyl protease 2/Lysostaphin resistance protein A-like" evidence="2">
    <location>
        <begin position="356"/>
        <end position="440"/>
    </location>
</feature>
<sequence length="454" mass="48748">SLLRTAANSQQRLIDQIDVRLGMVQVQQNEVPKALKTWQRLASTADNSAGNSAGNSASGVLMAREAIAAQTLVDLWQTPPVLRPNTADLINLNLTGWFRYSALERLYTLEDKSAQLSELRADERAAAEKTLIQLSAVGLLPSFGALFGTALLIALIGQRLLRGKDSLLAIPEGQWDVPWNWEVIWQVIVGGFLFVGQFVVPLVIGVLLATVQSAGQVTSEGASGLIDGMALGDLTSHVAASLISLQASGLAMIGSVLGLSSRGKALYSLGSYLLMAAGTLTVLYYSVRAYLPLSKAWFPVKLGGKWPLWGFGSYLVALPLMLSVSLLNQQIWQGQGGNNPILQIVLDERDPLALGMFLFTAAVAAPVFEEILFRGFLLPSLTRYLPIWGAIGLSSLIFAAAHLSFSEVLPLTVLGSILGFAYVRSRNLLSSILLHSTWNSVTMIGLFLLGSGSR</sequence>
<reference evidence="3 4" key="2">
    <citation type="submission" date="2018-06" db="EMBL/GenBank/DDBJ databases">
        <title>Metagenomic assembly of (sub)arctic Cyanobacteria and their associated microbiome from non-axenic cultures.</title>
        <authorList>
            <person name="Baurain D."/>
        </authorList>
    </citation>
    <scope>NUCLEOTIDE SEQUENCE [LARGE SCALE GENOMIC DNA]</scope>
    <source>
        <strain evidence="3">ULC027bin1</strain>
    </source>
</reference>
<accession>A0A2W4XBJ1</accession>
<keyword evidence="1" id="KW-1133">Transmembrane helix</keyword>
<protein>
    <submittedName>
        <fullName evidence="3">CPBP family intramembrane metalloprotease domain-containing protein</fullName>
    </submittedName>
</protein>
<feature type="transmembrane region" description="Helical" evidence="1">
    <location>
        <begin position="265"/>
        <end position="287"/>
    </location>
</feature>
<comment type="caution">
    <text evidence="3">The sequence shown here is derived from an EMBL/GenBank/DDBJ whole genome shotgun (WGS) entry which is preliminary data.</text>
</comment>
<dbReference type="GO" id="GO:0004175">
    <property type="term" value="F:endopeptidase activity"/>
    <property type="evidence" value="ECO:0007669"/>
    <property type="project" value="UniProtKB-ARBA"/>
</dbReference>
<evidence type="ECO:0000313" key="3">
    <source>
        <dbReference type="EMBL" id="PZO54540.1"/>
    </source>
</evidence>
<feature type="transmembrane region" description="Helical" evidence="1">
    <location>
        <begin position="308"/>
        <end position="332"/>
    </location>
</feature>
<keyword evidence="1" id="KW-0472">Membrane</keyword>
<keyword evidence="1" id="KW-0812">Transmembrane</keyword>
<dbReference type="AlphaFoldDB" id="A0A2W4XBJ1"/>
<dbReference type="PANTHER" id="PTHR43592:SF15">
    <property type="entry name" value="CAAX AMINO TERMINAL PROTEASE FAMILY PROTEIN"/>
    <property type="match status" value="1"/>
</dbReference>
<dbReference type="GO" id="GO:0006508">
    <property type="term" value="P:proteolysis"/>
    <property type="evidence" value="ECO:0007669"/>
    <property type="project" value="UniProtKB-KW"/>
</dbReference>
<dbReference type="GO" id="GO:0080120">
    <property type="term" value="P:CAAX-box protein maturation"/>
    <property type="evidence" value="ECO:0007669"/>
    <property type="project" value="UniProtKB-ARBA"/>
</dbReference>
<dbReference type="InterPro" id="IPR003675">
    <property type="entry name" value="Rce1/LyrA-like_dom"/>
</dbReference>
<feature type="non-terminal residue" evidence="3">
    <location>
        <position position="1"/>
    </location>
</feature>
<feature type="transmembrane region" description="Helical" evidence="1">
    <location>
        <begin position="428"/>
        <end position="449"/>
    </location>
</feature>
<feature type="transmembrane region" description="Helical" evidence="1">
    <location>
        <begin position="134"/>
        <end position="157"/>
    </location>
</feature>
<feature type="transmembrane region" description="Helical" evidence="1">
    <location>
        <begin position="385"/>
        <end position="405"/>
    </location>
</feature>
<organism evidence="3 4">
    <name type="scientific">Phormidesmis priestleyi</name>
    <dbReference type="NCBI Taxonomy" id="268141"/>
    <lineage>
        <taxon>Bacteria</taxon>
        <taxon>Bacillati</taxon>
        <taxon>Cyanobacteriota</taxon>
        <taxon>Cyanophyceae</taxon>
        <taxon>Leptolyngbyales</taxon>
        <taxon>Leptolyngbyaceae</taxon>
        <taxon>Phormidesmis</taxon>
    </lineage>
</organism>
<reference evidence="4" key="1">
    <citation type="submission" date="2018-04" db="EMBL/GenBank/DDBJ databases">
        <authorList>
            <person name="Cornet L."/>
        </authorList>
    </citation>
    <scope>NUCLEOTIDE SEQUENCE [LARGE SCALE GENOMIC DNA]</scope>
</reference>
<evidence type="ECO:0000313" key="4">
    <source>
        <dbReference type="Proteomes" id="UP000249794"/>
    </source>
</evidence>
<dbReference type="Proteomes" id="UP000249794">
    <property type="component" value="Unassembled WGS sequence"/>
</dbReference>
<keyword evidence="3" id="KW-0482">Metalloprotease</keyword>
<dbReference type="PANTHER" id="PTHR43592">
    <property type="entry name" value="CAAX AMINO TERMINAL PROTEASE"/>
    <property type="match status" value="1"/>
</dbReference>
<keyword evidence="3" id="KW-0645">Protease</keyword>
<dbReference type="EMBL" id="QBMP01000112">
    <property type="protein sequence ID" value="PZO54540.1"/>
    <property type="molecule type" value="Genomic_DNA"/>
</dbReference>
<feature type="transmembrane region" description="Helical" evidence="1">
    <location>
        <begin position="183"/>
        <end position="209"/>
    </location>
</feature>
<gene>
    <name evidence="3" type="ORF">DCF15_11635</name>
</gene>
<dbReference type="GO" id="GO:0008237">
    <property type="term" value="F:metallopeptidase activity"/>
    <property type="evidence" value="ECO:0007669"/>
    <property type="project" value="UniProtKB-KW"/>
</dbReference>
<name>A0A2W4XBJ1_9CYAN</name>
<dbReference type="Pfam" id="PF02517">
    <property type="entry name" value="Rce1-like"/>
    <property type="match status" value="1"/>
</dbReference>
<keyword evidence="3" id="KW-0378">Hydrolase</keyword>
<feature type="transmembrane region" description="Helical" evidence="1">
    <location>
        <begin position="352"/>
        <end position="373"/>
    </location>
</feature>
<proteinExistence type="predicted"/>
<evidence type="ECO:0000259" key="2">
    <source>
        <dbReference type="Pfam" id="PF02517"/>
    </source>
</evidence>
<evidence type="ECO:0000256" key="1">
    <source>
        <dbReference type="SAM" id="Phobius"/>
    </source>
</evidence>